<keyword evidence="4" id="KW-1185">Reference proteome</keyword>
<dbReference type="Pfam" id="PF10252">
    <property type="entry name" value="PP28"/>
    <property type="match status" value="1"/>
</dbReference>
<name>A0A183IJZ0_9BILA</name>
<sequence>MSKPRGGKKKFGHKGGSRHFTDFEELKAQQEEIRRMKSGIVEEGDEGAGTKLAMDSASRDVAGSDASTSSDEEDDDGSKHKGVQHLIEIENPNRVKQKLKKVTEVNVNLDESQLSRKEREAIEKQRARENYLRLHAEGKTDEARADLARLAIVRKQREEAAKQREQQHQKGMLNQTLRVLAP</sequence>
<feature type="region of interest" description="Disordered" evidence="1">
    <location>
        <begin position="1"/>
        <end position="94"/>
    </location>
</feature>
<feature type="region of interest" description="Disordered" evidence="1">
    <location>
        <begin position="160"/>
        <end position="182"/>
    </location>
</feature>
<reference evidence="3 4" key="2">
    <citation type="submission" date="2018-11" db="EMBL/GenBank/DDBJ databases">
        <authorList>
            <consortium name="Pathogen Informatics"/>
        </authorList>
    </citation>
    <scope>NUCLEOTIDE SEQUENCE [LARGE SCALE GENOMIC DNA]</scope>
</reference>
<dbReference type="AlphaFoldDB" id="A0A183IJZ0"/>
<proteinExistence type="predicted"/>
<dbReference type="OrthoDB" id="21120at2759"/>
<accession>A0A183IJZ0</accession>
<dbReference type="EMBL" id="UZAM01008029">
    <property type="protein sequence ID" value="VDP02827.1"/>
    <property type="molecule type" value="Genomic_DNA"/>
</dbReference>
<evidence type="ECO:0000313" key="5">
    <source>
        <dbReference type="WBParaSite" id="SBAD_0000411201-mRNA-1"/>
    </source>
</evidence>
<protein>
    <submittedName>
        <fullName evidence="5">PP28 domain-containing protein</fullName>
    </submittedName>
</protein>
<gene>
    <name evidence="3" type="ORF">SBAD_LOCUS3936</name>
</gene>
<dbReference type="PANTHER" id="PTHR22055">
    <property type="entry name" value="28 KDA HEAT- AND ACID-STABLE PHOSPHOPROTEIN PDGF-ASSOCIATED PROTEIN"/>
    <property type="match status" value="1"/>
</dbReference>
<feature type="domain" description="Casein kinase substrate phosphoprotein PP28" evidence="2">
    <location>
        <begin position="91"/>
        <end position="168"/>
    </location>
</feature>
<feature type="compositionally biased region" description="Basic and acidic residues" evidence="1">
    <location>
        <begin position="19"/>
        <end position="35"/>
    </location>
</feature>
<evidence type="ECO:0000313" key="3">
    <source>
        <dbReference type="EMBL" id="VDP02827.1"/>
    </source>
</evidence>
<evidence type="ECO:0000313" key="4">
    <source>
        <dbReference type="Proteomes" id="UP000270296"/>
    </source>
</evidence>
<dbReference type="WBParaSite" id="SBAD_0000411201-mRNA-1">
    <property type="protein sequence ID" value="SBAD_0000411201-mRNA-1"/>
    <property type="gene ID" value="SBAD_0000411201"/>
</dbReference>
<organism evidence="5">
    <name type="scientific">Soboliphyme baturini</name>
    <dbReference type="NCBI Taxonomy" id="241478"/>
    <lineage>
        <taxon>Eukaryota</taxon>
        <taxon>Metazoa</taxon>
        <taxon>Ecdysozoa</taxon>
        <taxon>Nematoda</taxon>
        <taxon>Enoplea</taxon>
        <taxon>Dorylaimia</taxon>
        <taxon>Dioctophymatida</taxon>
        <taxon>Dioctophymatoidea</taxon>
        <taxon>Soboliphymatidae</taxon>
        <taxon>Soboliphyme</taxon>
    </lineage>
</organism>
<feature type="compositionally biased region" description="Basic residues" evidence="1">
    <location>
        <begin position="1"/>
        <end position="17"/>
    </location>
</feature>
<reference evidence="5" key="1">
    <citation type="submission" date="2016-06" db="UniProtKB">
        <authorList>
            <consortium name="WormBaseParasite"/>
        </authorList>
    </citation>
    <scope>IDENTIFICATION</scope>
</reference>
<evidence type="ECO:0000259" key="2">
    <source>
        <dbReference type="Pfam" id="PF10252"/>
    </source>
</evidence>
<dbReference type="InterPro" id="IPR039876">
    <property type="entry name" value="HAP28"/>
</dbReference>
<evidence type="ECO:0000256" key="1">
    <source>
        <dbReference type="SAM" id="MobiDB-lite"/>
    </source>
</evidence>
<feature type="compositionally biased region" description="Polar residues" evidence="1">
    <location>
        <begin position="172"/>
        <end position="182"/>
    </location>
</feature>
<dbReference type="Proteomes" id="UP000270296">
    <property type="component" value="Unassembled WGS sequence"/>
</dbReference>
<dbReference type="InterPro" id="IPR019380">
    <property type="entry name" value="Casein_kinase_sb_PP28"/>
</dbReference>